<name>A0AAN0K8C9_9ACTN</name>
<feature type="binding site" evidence="8">
    <location>
        <position position="129"/>
    </location>
    <ligand>
        <name>Zn(2+)</name>
        <dbReference type="ChEBI" id="CHEBI:29105"/>
    </ligand>
</feature>
<dbReference type="CDD" id="cd07011">
    <property type="entry name" value="cupin_PMI_type_I_N"/>
    <property type="match status" value="1"/>
</dbReference>
<evidence type="ECO:0000256" key="2">
    <source>
        <dbReference type="ARBA" id="ARBA00010772"/>
    </source>
</evidence>
<dbReference type="GO" id="GO:0005829">
    <property type="term" value="C:cytosol"/>
    <property type="evidence" value="ECO:0007669"/>
    <property type="project" value="TreeGrafter"/>
</dbReference>
<dbReference type="Gene3D" id="1.10.441.10">
    <property type="entry name" value="Phosphomannose Isomerase, domain 2"/>
    <property type="match status" value="1"/>
</dbReference>
<dbReference type="KEGG" id="broo:brsh051_16720"/>
<keyword evidence="5 8" id="KW-0862">Zinc</keyword>
<dbReference type="RefSeq" id="WP_286263980.1">
    <property type="nucleotide sequence ID" value="NZ_AP028056.1"/>
</dbReference>
<dbReference type="Gene3D" id="2.60.120.10">
    <property type="entry name" value="Jelly Rolls"/>
    <property type="match status" value="2"/>
</dbReference>
<dbReference type="NCBIfam" id="TIGR00218">
    <property type="entry name" value="manA"/>
    <property type="match status" value="1"/>
</dbReference>
<feature type="binding site" evidence="8">
    <location>
        <position position="92"/>
    </location>
    <ligand>
        <name>Zn(2+)</name>
        <dbReference type="ChEBI" id="CHEBI:29105"/>
    </ligand>
</feature>
<feature type="binding site" evidence="8">
    <location>
        <position position="258"/>
    </location>
    <ligand>
        <name>Zn(2+)</name>
        <dbReference type="ChEBI" id="CHEBI:29105"/>
    </ligand>
</feature>
<evidence type="ECO:0000313" key="11">
    <source>
        <dbReference type="Proteomes" id="UP001431656"/>
    </source>
</evidence>
<feature type="domain" description="Phosphomannose isomerase type I catalytic" evidence="9">
    <location>
        <begin position="2"/>
        <end position="144"/>
    </location>
</feature>
<dbReference type="EMBL" id="AP028056">
    <property type="protein sequence ID" value="BEH02391.1"/>
    <property type="molecule type" value="Genomic_DNA"/>
</dbReference>
<accession>A0AAN0K8C9</accession>
<reference evidence="10" key="1">
    <citation type="journal article" date="2024" name="Int. J. Syst. Evol. Microbiol.">
        <title>Brooklawnia propionicigenes sp. nov., a facultatively anaerobic, propionate-producing bacterium isolated from a methanogenic reactor treating waste from cattle farms.</title>
        <authorList>
            <person name="Akita Y."/>
            <person name="Ueki A."/>
            <person name="Tonouchi A."/>
            <person name="Sugawara Y."/>
            <person name="Honma S."/>
            <person name="Kaku N."/>
            <person name="Ueki K."/>
        </authorList>
    </citation>
    <scope>NUCLEOTIDE SEQUENCE</scope>
    <source>
        <strain evidence="10">SH051</strain>
    </source>
</reference>
<evidence type="ECO:0000313" key="10">
    <source>
        <dbReference type="EMBL" id="BEH02391.1"/>
    </source>
</evidence>
<evidence type="ECO:0000259" key="9">
    <source>
        <dbReference type="Pfam" id="PF20511"/>
    </source>
</evidence>
<dbReference type="PRINTS" id="PR00714">
    <property type="entry name" value="MAN6PISMRASE"/>
</dbReference>
<dbReference type="PIRSF" id="PIRSF001480">
    <property type="entry name" value="Mannose-6-phosphate_isomerase"/>
    <property type="match status" value="1"/>
</dbReference>
<dbReference type="GO" id="GO:0009298">
    <property type="term" value="P:GDP-mannose biosynthetic process"/>
    <property type="evidence" value="ECO:0007669"/>
    <property type="project" value="InterPro"/>
</dbReference>
<dbReference type="SUPFAM" id="SSF51182">
    <property type="entry name" value="RmlC-like cupins"/>
    <property type="match status" value="1"/>
</dbReference>
<dbReference type="InterPro" id="IPR014710">
    <property type="entry name" value="RmlC-like_jellyroll"/>
</dbReference>
<evidence type="ECO:0000256" key="7">
    <source>
        <dbReference type="PIRSR" id="PIRSR001480-1"/>
    </source>
</evidence>
<dbReference type="EC" id="5.3.1.8" evidence="3"/>
<comment type="catalytic activity">
    <reaction evidence="1">
        <text>D-mannose 6-phosphate = D-fructose 6-phosphate</text>
        <dbReference type="Rhea" id="RHEA:12356"/>
        <dbReference type="ChEBI" id="CHEBI:58735"/>
        <dbReference type="ChEBI" id="CHEBI:61527"/>
        <dbReference type="EC" id="5.3.1.8"/>
    </reaction>
</comment>
<feature type="active site" evidence="7">
    <location>
        <position position="277"/>
    </location>
</feature>
<dbReference type="InterPro" id="IPR001250">
    <property type="entry name" value="Man6P_Isoase-1"/>
</dbReference>
<dbReference type="GO" id="GO:0005975">
    <property type="term" value="P:carbohydrate metabolic process"/>
    <property type="evidence" value="ECO:0007669"/>
    <property type="project" value="InterPro"/>
</dbReference>
<dbReference type="Proteomes" id="UP001431656">
    <property type="component" value="Chromosome"/>
</dbReference>
<dbReference type="InterPro" id="IPR011051">
    <property type="entry name" value="RmlC_Cupin_sf"/>
</dbReference>
<comment type="cofactor">
    <cofactor evidence="8">
        <name>Zn(2+)</name>
        <dbReference type="ChEBI" id="CHEBI:29105"/>
    </cofactor>
    <text evidence="8">Binds 1 zinc ion per subunit.</text>
</comment>
<keyword evidence="4 8" id="KW-0479">Metal-binding</keyword>
<dbReference type="Pfam" id="PF20511">
    <property type="entry name" value="PMI_typeI_cat"/>
    <property type="match status" value="1"/>
</dbReference>
<dbReference type="PANTHER" id="PTHR10309">
    <property type="entry name" value="MANNOSE-6-PHOSPHATE ISOMERASE"/>
    <property type="match status" value="1"/>
</dbReference>
<proteinExistence type="inferred from homology"/>
<dbReference type="GO" id="GO:0004476">
    <property type="term" value="F:mannose-6-phosphate isomerase activity"/>
    <property type="evidence" value="ECO:0007669"/>
    <property type="project" value="UniProtKB-EC"/>
</dbReference>
<evidence type="ECO:0000256" key="5">
    <source>
        <dbReference type="ARBA" id="ARBA00022833"/>
    </source>
</evidence>
<keyword evidence="11" id="KW-1185">Reference proteome</keyword>
<sequence length="396" mass="42577">MHPLTGSIKRYDWGSPDAIPAILGIHPDGRPLAEYWLGAHPSDPATIDGHLRLDEAIKQHPCLVGDSARLEFGGHLPYLMKLLSAGRPLSLQAHPNRMDARAGFERENQADIPLDAPERTFKDPWDKPELIVALTQFDALAGFRDPALTSALFSRLGISPVSEQVFAPLRHRGGRAGLAEVFMNCLVLDDDLKAAVTDVVAAAVNHTDDEGELGEFARTAVLLDEHFPGDPSLLAALMLTRHTLQPGEALYLQPGVLHSYLSGTGVEVMGNSDNVLRGGLTSKHIDPSALAQVVTFTTEPIPAMLPEQELPGLWRYPTDERAFVCWRLDLVPGRMIELPGELSGRILLATSGEIGVSQGQDGLVLKHGQAAFLEAGCQAKVSGNGQGFLTATGLDA</sequence>
<evidence type="ECO:0000256" key="4">
    <source>
        <dbReference type="ARBA" id="ARBA00022723"/>
    </source>
</evidence>
<dbReference type="InterPro" id="IPR046457">
    <property type="entry name" value="PMI_typeI_cat"/>
</dbReference>
<dbReference type="InterPro" id="IPR016305">
    <property type="entry name" value="Mannose-6-P_Isomerase"/>
</dbReference>
<keyword evidence="6 10" id="KW-0413">Isomerase</keyword>
<evidence type="ECO:0000256" key="1">
    <source>
        <dbReference type="ARBA" id="ARBA00000757"/>
    </source>
</evidence>
<dbReference type="PANTHER" id="PTHR10309:SF0">
    <property type="entry name" value="MANNOSE-6-PHOSPHATE ISOMERASE"/>
    <property type="match status" value="1"/>
</dbReference>
<evidence type="ECO:0000256" key="6">
    <source>
        <dbReference type="ARBA" id="ARBA00023235"/>
    </source>
</evidence>
<comment type="similarity">
    <text evidence="2">Belongs to the mannose-6-phosphate isomerase type 1 family.</text>
</comment>
<feature type="binding site" evidence="8">
    <location>
        <position position="94"/>
    </location>
    <ligand>
        <name>Zn(2+)</name>
        <dbReference type="ChEBI" id="CHEBI:29105"/>
    </ligand>
</feature>
<protein>
    <recommendedName>
        <fullName evidence="3">mannose-6-phosphate isomerase</fullName>
        <ecNumber evidence="3">5.3.1.8</ecNumber>
    </recommendedName>
</protein>
<gene>
    <name evidence="10" type="primary">manA</name>
    <name evidence="10" type="ORF">brsh051_16720</name>
</gene>
<evidence type="ECO:0000256" key="8">
    <source>
        <dbReference type="PIRSR" id="PIRSR001480-2"/>
    </source>
</evidence>
<evidence type="ECO:0000256" key="3">
    <source>
        <dbReference type="ARBA" id="ARBA00011956"/>
    </source>
</evidence>
<dbReference type="GO" id="GO:0008270">
    <property type="term" value="F:zinc ion binding"/>
    <property type="evidence" value="ECO:0007669"/>
    <property type="project" value="InterPro"/>
</dbReference>
<dbReference type="AlphaFoldDB" id="A0AAN0K8C9"/>
<organism evidence="10 11">
    <name type="scientific">Brooklawnia propionicigenes</name>
    <dbReference type="NCBI Taxonomy" id="3041175"/>
    <lineage>
        <taxon>Bacteria</taxon>
        <taxon>Bacillati</taxon>
        <taxon>Actinomycetota</taxon>
        <taxon>Actinomycetes</taxon>
        <taxon>Propionibacteriales</taxon>
        <taxon>Propionibacteriaceae</taxon>
        <taxon>Brooklawnia</taxon>
    </lineage>
</organism>